<dbReference type="RefSeq" id="WP_136141647.1">
    <property type="nucleotide sequence ID" value="NZ_CP039247.1"/>
</dbReference>
<evidence type="ECO:0000313" key="2">
    <source>
        <dbReference type="EMBL" id="QCB28992.1"/>
    </source>
</evidence>
<dbReference type="Proteomes" id="UP000296352">
    <property type="component" value="Chromosome"/>
</dbReference>
<feature type="transmembrane region" description="Helical" evidence="1">
    <location>
        <begin position="12"/>
        <end position="37"/>
    </location>
</feature>
<gene>
    <name evidence="2" type="ORF">CENDO_08610</name>
</gene>
<reference evidence="2 3" key="1">
    <citation type="submission" date="2019-04" db="EMBL/GenBank/DDBJ databases">
        <title>Corynebacterium endometrii sp. nov., isolated from the uterus of a cow with endometritis.</title>
        <authorList>
            <person name="Ballas P."/>
            <person name="Ruckert C."/>
            <person name="Wagener K."/>
            <person name="Drillich M."/>
            <person name="Kaempfer P."/>
            <person name="Busse H.-J."/>
            <person name="Ehling-Schulz M."/>
        </authorList>
    </citation>
    <scope>NUCLEOTIDE SEQUENCE [LARGE SCALE GENOMIC DNA]</scope>
    <source>
        <strain evidence="2 3">LMM-1653</strain>
    </source>
</reference>
<feature type="transmembrane region" description="Helical" evidence="1">
    <location>
        <begin position="57"/>
        <end position="78"/>
    </location>
</feature>
<feature type="transmembrane region" description="Helical" evidence="1">
    <location>
        <begin position="198"/>
        <end position="217"/>
    </location>
</feature>
<proteinExistence type="predicted"/>
<keyword evidence="1" id="KW-0812">Transmembrane</keyword>
<dbReference type="OrthoDB" id="3544269at2"/>
<dbReference type="AlphaFoldDB" id="A0A4P7QGU4"/>
<evidence type="ECO:0008006" key="4">
    <source>
        <dbReference type="Google" id="ProtNLM"/>
    </source>
</evidence>
<dbReference type="Pfam" id="PF06912">
    <property type="entry name" value="DUF1275"/>
    <property type="match status" value="1"/>
</dbReference>
<sequence length="236" mass="25457">MAVGHSRREKALAVGFAFVAGFADSLGFMFLGGMFLSFMSGNVTRMAVSSIEGHPELAVLAASCVGAFLFGVIEGAFVRRWALRTARRDWVREIVMANMCVLFVISCLLLAIGLPRIAMVTLGAGIGSMNSIFERGGEVSIPLTYMTGTLVKMGQHVADLFFGGTHAAWLQHFVMVVGLTAGAFLGGFSYLRFGLDSLYIATALVIALTVFTFIWRARARHGSRGPTIRRVHTEPA</sequence>
<evidence type="ECO:0000313" key="3">
    <source>
        <dbReference type="Proteomes" id="UP000296352"/>
    </source>
</evidence>
<keyword evidence="1" id="KW-0472">Membrane</keyword>
<keyword evidence="1" id="KW-1133">Transmembrane helix</keyword>
<evidence type="ECO:0000256" key="1">
    <source>
        <dbReference type="SAM" id="Phobius"/>
    </source>
</evidence>
<feature type="transmembrane region" description="Helical" evidence="1">
    <location>
        <begin position="90"/>
        <end position="112"/>
    </location>
</feature>
<feature type="transmembrane region" description="Helical" evidence="1">
    <location>
        <begin position="169"/>
        <end position="191"/>
    </location>
</feature>
<name>A0A4P7QGU4_9CORY</name>
<protein>
    <recommendedName>
        <fullName evidence="4">DUF1275 domain-containing protein</fullName>
    </recommendedName>
</protein>
<keyword evidence="3" id="KW-1185">Reference proteome</keyword>
<dbReference type="PANTHER" id="PTHR37314">
    <property type="entry name" value="SLR0142 PROTEIN"/>
    <property type="match status" value="1"/>
</dbReference>
<accession>A0A4P7QGU4</accession>
<dbReference type="KEGG" id="cee:CENDO_08610"/>
<dbReference type="InterPro" id="IPR010699">
    <property type="entry name" value="DUF1275"/>
</dbReference>
<dbReference type="EMBL" id="CP039247">
    <property type="protein sequence ID" value="QCB28992.1"/>
    <property type="molecule type" value="Genomic_DNA"/>
</dbReference>
<organism evidence="2 3">
    <name type="scientific">Corynebacterium endometrii</name>
    <dbReference type="NCBI Taxonomy" id="2488819"/>
    <lineage>
        <taxon>Bacteria</taxon>
        <taxon>Bacillati</taxon>
        <taxon>Actinomycetota</taxon>
        <taxon>Actinomycetes</taxon>
        <taxon>Mycobacteriales</taxon>
        <taxon>Corynebacteriaceae</taxon>
        <taxon>Corynebacterium</taxon>
    </lineage>
</organism>
<dbReference type="PANTHER" id="PTHR37314:SF4">
    <property type="entry name" value="UPF0700 TRANSMEMBRANE PROTEIN YOAK"/>
    <property type="match status" value="1"/>
</dbReference>